<protein>
    <submittedName>
        <fullName evidence="1">Zinc finger protein</fullName>
    </submittedName>
</protein>
<sequence length="254" mass="29278">MSSSIDLSNDLMNIQYEISEFASIDHLRSVWLNGLEMMMELTNKGADSQEFNKAVESFTKSIRQNKNRDDKRDSDPLRNAGYEFCDAISLVFNDLSKKAKEKQLKKQIALIRPVQQSQSSKATRETRSSKKKKIFLERRFEENVAQPIEPLRLLRCGDCPAIFKNNSARLEHRKMHAIEGPSVSDAVKSRTDRKRKAIHSADEDEMVAIPVKNARLATVAPSSNDELQCEYCDKKYKTTRWLYKHLEEKHNVIV</sequence>
<reference evidence="2" key="1">
    <citation type="journal article" date="2008" name="Nat. Genet.">
        <title>The Pristionchus pacificus genome provides a unique perspective on nematode lifestyle and parasitism.</title>
        <authorList>
            <person name="Dieterich C."/>
            <person name="Clifton S.W."/>
            <person name="Schuster L.N."/>
            <person name="Chinwalla A."/>
            <person name="Delehaunty K."/>
            <person name="Dinkelacker I."/>
            <person name="Fulton L."/>
            <person name="Fulton R."/>
            <person name="Godfrey J."/>
            <person name="Minx P."/>
            <person name="Mitreva M."/>
            <person name="Roeseler W."/>
            <person name="Tian H."/>
            <person name="Witte H."/>
            <person name="Yang S.P."/>
            <person name="Wilson R.K."/>
            <person name="Sommer R.J."/>
        </authorList>
    </citation>
    <scope>NUCLEOTIDE SEQUENCE [LARGE SCALE GENOMIC DNA]</scope>
    <source>
        <strain evidence="2">PS312</strain>
    </source>
</reference>
<accession>A0A2A6BM97</accession>
<evidence type="ECO:0000313" key="2">
    <source>
        <dbReference type="Proteomes" id="UP000005239"/>
    </source>
</evidence>
<name>A0A2A6BM97_PRIPA</name>
<keyword evidence="2" id="KW-1185">Reference proteome</keyword>
<dbReference type="Pfam" id="PF00096">
    <property type="entry name" value="zf-C2H2"/>
    <property type="match status" value="1"/>
</dbReference>
<dbReference type="InterPro" id="IPR013087">
    <property type="entry name" value="Znf_C2H2_type"/>
</dbReference>
<evidence type="ECO:0000313" key="1">
    <source>
        <dbReference type="EnsemblMetazoa" id="PPA07450.1"/>
    </source>
</evidence>
<dbReference type="InterPro" id="IPR036236">
    <property type="entry name" value="Znf_C2H2_sf"/>
</dbReference>
<dbReference type="EnsemblMetazoa" id="PPA07450.1">
    <property type="protein sequence ID" value="PPA07450.1"/>
    <property type="gene ID" value="WBGene00097004"/>
</dbReference>
<dbReference type="AlphaFoldDB" id="A0A2A6BM97"/>
<dbReference type="PROSITE" id="PS00028">
    <property type="entry name" value="ZINC_FINGER_C2H2_1"/>
    <property type="match status" value="2"/>
</dbReference>
<dbReference type="Proteomes" id="UP000005239">
    <property type="component" value="Unassembled WGS sequence"/>
</dbReference>
<dbReference type="SUPFAM" id="SSF57667">
    <property type="entry name" value="beta-beta-alpha zinc fingers"/>
    <property type="match status" value="1"/>
</dbReference>
<dbReference type="PROSITE" id="PS50157">
    <property type="entry name" value="ZINC_FINGER_C2H2_2"/>
    <property type="match status" value="1"/>
</dbReference>
<reference evidence="1" key="2">
    <citation type="submission" date="2022-06" db="UniProtKB">
        <authorList>
            <consortium name="EnsemblMetazoa"/>
        </authorList>
    </citation>
    <scope>IDENTIFICATION</scope>
    <source>
        <strain evidence="1">PS312</strain>
    </source>
</reference>
<gene>
    <name evidence="1" type="primary">WBGene00097004</name>
</gene>
<proteinExistence type="predicted"/>
<dbReference type="SMART" id="SM00355">
    <property type="entry name" value="ZnF_C2H2"/>
    <property type="match status" value="2"/>
</dbReference>
<accession>A0A8R1Y948</accession>
<organism evidence="1 2">
    <name type="scientific">Pristionchus pacificus</name>
    <name type="common">Parasitic nematode worm</name>
    <dbReference type="NCBI Taxonomy" id="54126"/>
    <lineage>
        <taxon>Eukaryota</taxon>
        <taxon>Metazoa</taxon>
        <taxon>Ecdysozoa</taxon>
        <taxon>Nematoda</taxon>
        <taxon>Chromadorea</taxon>
        <taxon>Rhabditida</taxon>
        <taxon>Rhabditina</taxon>
        <taxon>Diplogasteromorpha</taxon>
        <taxon>Diplogasteroidea</taxon>
        <taxon>Neodiplogasteridae</taxon>
        <taxon>Pristionchus</taxon>
    </lineage>
</organism>